<dbReference type="SUPFAM" id="SSF46785">
    <property type="entry name" value="Winged helix' DNA-binding domain"/>
    <property type="match status" value="1"/>
</dbReference>
<name>A0AAX3ED29_PAEUR</name>
<dbReference type="SMART" id="SM00345">
    <property type="entry name" value="HTH_GNTR"/>
    <property type="match status" value="1"/>
</dbReference>
<dbReference type="EMBL" id="CP101185">
    <property type="protein sequence ID" value="UYV95828.1"/>
    <property type="molecule type" value="Genomic_DNA"/>
</dbReference>
<protein>
    <submittedName>
        <fullName evidence="5">FCD domain-containing protein</fullName>
    </submittedName>
</protein>
<evidence type="ECO:0000256" key="1">
    <source>
        <dbReference type="ARBA" id="ARBA00023015"/>
    </source>
</evidence>
<keyword evidence="1" id="KW-0805">Transcription regulation</keyword>
<dbReference type="Gene3D" id="1.20.120.530">
    <property type="entry name" value="GntR ligand-binding domain-like"/>
    <property type="match status" value="1"/>
</dbReference>
<dbReference type="InterPro" id="IPR036388">
    <property type="entry name" value="WH-like_DNA-bd_sf"/>
</dbReference>
<dbReference type="GeneID" id="79884621"/>
<dbReference type="Pfam" id="PF07729">
    <property type="entry name" value="FCD"/>
    <property type="match status" value="1"/>
</dbReference>
<dbReference type="RefSeq" id="WP_031215998.1">
    <property type="nucleotide sequence ID" value="NZ_BDMH01000012.1"/>
</dbReference>
<dbReference type="InterPro" id="IPR011711">
    <property type="entry name" value="GntR_C"/>
</dbReference>
<dbReference type="Pfam" id="PF00392">
    <property type="entry name" value="GntR"/>
    <property type="match status" value="1"/>
</dbReference>
<keyword evidence="3" id="KW-0804">Transcription</keyword>
<proteinExistence type="predicted"/>
<organism evidence="5 6">
    <name type="scientific">Paenarthrobacter ureafaciens</name>
    <dbReference type="NCBI Taxonomy" id="37931"/>
    <lineage>
        <taxon>Bacteria</taxon>
        <taxon>Bacillati</taxon>
        <taxon>Actinomycetota</taxon>
        <taxon>Actinomycetes</taxon>
        <taxon>Micrococcales</taxon>
        <taxon>Micrococcaceae</taxon>
        <taxon>Paenarthrobacter</taxon>
    </lineage>
</organism>
<evidence type="ECO:0000313" key="6">
    <source>
        <dbReference type="Proteomes" id="UP001163293"/>
    </source>
</evidence>
<dbReference type="SMART" id="SM00895">
    <property type="entry name" value="FCD"/>
    <property type="match status" value="1"/>
</dbReference>
<evidence type="ECO:0000256" key="3">
    <source>
        <dbReference type="ARBA" id="ARBA00023163"/>
    </source>
</evidence>
<dbReference type="Proteomes" id="UP001163293">
    <property type="component" value="Chromosome"/>
</dbReference>
<keyword evidence="2" id="KW-0238">DNA-binding</keyword>
<gene>
    <name evidence="5" type="ORF">NL394_12070</name>
</gene>
<dbReference type="SUPFAM" id="SSF48008">
    <property type="entry name" value="GntR ligand-binding domain-like"/>
    <property type="match status" value="1"/>
</dbReference>
<dbReference type="CDD" id="cd07377">
    <property type="entry name" value="WHTH_GntR"/>
    <property type="match status" value="1"/>
</dbReference>
<dbReference type="AlphaFoldDB" id="A0AAX3ED29"/>
<dbReference type="GO" id="GO:0003677">
    <property type="term" value="F:DNA binding"/>
    <property type="evidence" value="ECO:0007669"/>
    <property type="project" value="UniProtKB-KW"/>
</dbReference>
<dbReference type="GO" id="GO:0003700">
    <property type="term" value="F:DNA-binding transcription factor activity"/>
    <property type="evidence" value="ECO:0007669"/>
    <property type="project" value="InterPro"/>
</dbReference>
<dbReference type="PANTHER" id="PTHR43537:SF44">
    <property type="entry name" value="GNTR FAMILY REGULATORY PROTEIN"/>
    <property type="match status" value="1"/>
</dbReference>
<dbReference type="Gene3D" id="1.10.10.10">
    <property type="entry name" value="Winged helix-like DNA-binding domain superfamily/Winged helix DNA-binding domain"/>
    <property type="match status" value="1"/>
</dbReference>
<dbReference type="InterPro" id="IPR000524">
    <property type="entry name" value="Tscrpt_reg_HTH_GntR"/>
</dbReference>
<dbReference type="InterPro" id="IPR036390">
    <property type="entry name" value="WH_DNA-bd_sf"/>
</dbReference>
<dbReference type="InterPro" id="IPR008920">
    <property type="entry name" value="TF_FadR/GntR_C"/>
</dbReference>
<accession>A0AAX3ED29</accession>
<dbReference type="PROSITE" id="PS50949">
    <property type="entry name" value="HTH_GNTR"/>
    <property type="match status" value="1"/>
</dbReference>
<reference evidence="5" key="1">
    <citation type="submission" date="2022-07" db="EMBL/GenBank/DDBJ databases">
        <authorList>
            <person name="Wu T."/>
        </authorList>
    </citation>
    <scope>NUCLEOTIDE SEQUENCE</scope>
    <source>
        <strain evidence="5">SD-1</strain>
    </source>
</reference>
<evidence type="ECO:0000313" key="5">
    <source>
        <dbReference type="EMBL" id="UYV95828.1"/>
    </source>
</evidence>
<dbReference type="PANTHER" id="PTHR43537">
    <property type="entry name" value="TRANSCRIPTIONAL REGULATOR, GNTR FAMILY"/>
    <property type="match status" value="1"/>
</dbReference>
<keyword evidence="6" id="KW-1185">Reference proteome</keyword>
<evidence type="ECO:0000256" key="2">
    <source>
        <dbReference type="ARBA" id="ARBA00023125"/>
    </source>
</evidence>
<feature type="domain" description="HTH gntR-type" evidence="4">
    <location>
        <begin position="3"/>
        <end position="70"/>
    </location>
</feature>
<evidence type="ECO:0000259" key="4">
    <source>
        <dbReference type="PROSITE" id="PS50949"/>
    </source>
</evidence>
<sequence>MSTSLHHRAVEHLGTRIVGGTLPTGHVMLAEHLEEELNVSRSVVREAVRVLQSLGLVETIKRVGIRVLPAHRWNPFDPLVIRWRLAGEARGAQLRSLAELRSAVEPVAAELAAGNAPDALRQELMDISLAMREAGDAGDTARFLELDIRFHALVLSGSGNEMFANLIGQVTETLTGRTVHGLMPEHPQQQALQWHIDVAEAIHAGDGPRAREASDQIMRHTIAELAPIWESQPRVFVPVART</sequence>